<sequence length="131" mass="14569">MEEWIDALAELRRRGEPCVLVTVLDELGSTPRDRGSKMLVSAERVVNTIGGGHLEYRALAIARQMLQTGSATMQIERFPLAARLGQCCGGTTRLLFEPLIPPGHSWRCSVPATLVGRWCRSWRRCRCECAG</sequence>
<gene>
    <name evidence="2" type="ORF">NCTC11214_04500</name>
</gene>
<name>A0A3S4EH55_SEROD</name>
<organism evidence="2 3">
    <name type="scientific">Serratia odorifera</name>
    <dbReference type="NCBI Taxonomy" id="618"/>
    <lineage>
        <taxon>Bacteria</taxon>
        <taxon>Pseudomonadati</taxon>
        <taxon>Pseudomonadota</taxon>
        <taxon>Gammaproteobacteria</taxon>
        <taxon>Enterobacterales</taxon>
        <taxon>Yersiniaceae</taxon>
        <taxon>Serratia</taxon>
    </lineage>
</organism>
<reference evidence="2 3" key="1">
    <citation type="submission" date="2018-12" db="EMBL/GenBank/DDBJ databases">
        <authorList>
            <consortium name="Pathogen Informatics"/>
        </authorList>
    </citation>
    <scope>NUCLEOTIDE SEQUENCE [LARGE SCALE GENOMIC DNA]</scope>
    <source>
        <strain evidence="2 3">NCTC11214</strain>
    </source>
</reference>
<dbReference type="KEGG" id="sof:NCTC11214_04500"/>
<accession>A0A3S4EH55</accession>
<proteinExistence type="predicted"/>
<protein>
    <submittedName>
        <fullName evidence="2">Xanthine dehydrogenase accessory protein XdhC</fullName>
    </submittedName>
</protein>
<dbReference type="AlphaFoldDB" id="A0A3S4EH55"/>
<dbReference type="Pfam" id="PF02625">
    <property type="entry name" value="XdhC_CoxI"/>
    <property type="match status" value="1"/>
</dbReference>
<dbReference type="PANTHER" id="PTHR30388:SF6">
    <property type="entry name" value="XANTHINE DEHYDROGENASE SUBUNIT A-RELATED"/>
    <property type="match status" value="1"/>
</dbReference>
<dbReference type="InterPro" id="IPR052698">
    <property type="entry name" value="MoCofactor_Util/Proc"/>
</dbReference>
<dbReference type="Proteomes" id="UP000281391">
    <property type="component" value="Chromosome"/>
</dbReference>
<evidence type="ECO:0000313" key="2">
    <source>
        <dbReference type="EMBL" id="VDZ63505.1"/>
    </source>
</evidence>
<evidence type="ECO:0000313" key="3">
    <source>
        <dbReference type="Proteomes" id="UP000281391"/>
    </source>
</evidence>
<feature type="domain" description="XdhC- CoxI" evidence="1">
    <location>
        <begin position="11"/>
        <end position="75"/>
    </location>
</feature>
<dbReference type="EMBL" id="LR134117">
    <property type="protein sequence ID" value="VDZ63505.1"/>
    <property type="molecule type" value="Genomic_DNA"/>
</dbReference>
<dbReference type="PANTHER" id="PTHR30388">
    <property type="entry name" value="ALDEHYDE OXIDOREDUCTASE MOLYBDENUM COFACTOR ASSEMBLY PROTEIN"/>
    <property type="match status" value="1"/>
</dbReference>
<dbReference type="InterPro" id="IPR003777">
    <property type="entry name" value="XdhC_CoxI"/>
</dbReference>
<evidence type="ECO:0000259" key="1">
    <source>
        <dbReference type="Pfam" id="PF02625"/>
    </source>
</evidence>